<protein>
    <submittedName>
        <fullName evidence="3">Uncharacterized protein</fullName>
    </submittedName>
</protein>
<evidence type="ECO:0000313" key="3">
    <source>
        <dbReference type="WBParaSite" id="nRc.2.0.1.t16526-RA"/>
    </source>
</evidence>
<feature type="region of interest" description="Disordered" evidence="1">
    <location>
        <begin position="12"/>
        <end position="35"/>
    </location>
</feature>
<reference evidence="3" key="1">
    <citation type="submission" date="2022-11" db="UniProtKB">
        <authorList>
            <consortium name="WormBaseParasite"/>
        </authorList>
    </citation>
    <scope>IDENTIFICATION</scope>
</reference>
<dbReference type="WBParaSite" id="nRc.2.0.1.t16526-RA">
    <property type="protein sequence ID" value="nRc.2.0.1.t16526-RA"/>
    <property type="gene ID" value="nRc.2.0.1.g16526"/>
</dbReference>
<keyword evidence="2" id="KW-1185">Reference proteome</keyword>
<sequence>MGPCPRRVKLSIHTQKGPANGHADALSGLPNPDAKATYDRDDAYLHRPEGNVMMIQQVPQQFDLDALRKEDPDL</sequence>
<dbReference type="AlphaFoldDB" id="A0A915IRT9"/>
<name>A0A915IRT9_ROMCU</name>
<dbReference type="Proteomes" id="UP000887565">
    <property type="component" value="Unplaced"/>
</dbReference>
<accession>A0A915IRT9</accession>
<evidence type="ECO:0000313" key="2">
    <source>
        <dbReference type="Proteomes" id="UP000887565"/>
    </source>
</evidence>
<proteinExistence type="predicted"/>
<evidence type="ECO:0000256" key="1">
    <source>
        <dbReference type="SAM" id="MobiDB-lite"/>
    </source>
</evidence>
<organism evidence="2 3">
    <name type="scientific">Romanomermis culicivorax</name>
    <name type="common">Nematode worm</name>
    <dbReference type="NCBI Taxonomy" id="13658"/>
    <lineage>
        <taxon>Eukaryota</taxon>
        <taxon>Metazoa</taxon>
        <taxon>Ecdysozoa</taxon>
        <taxon>Nematoda</taxon>
        <taxon>Enoplea</taxon>
        <taxon>Dorylaimia</taxon>
        <taxon>Mermithida</taxon>
        <taxon>Mermithoidea</taxon>
        <taxon>Mermithidae</taxon>
        <taxon>Romanomermis</taxon>
    </lineage>
</organism>